<feature type="signal peptide" evidence="3">
    <location>
        <begin position="1"/>
        <end position="28"/>
    </location>
</feature>
<dbReference type="InterPro" id="IPR024370">
    <property type="entry name" value="PBP_domain"/>
</dbReference>
<dbReference type="PANTHER" id="PTHR30570">
    <property type="entry name" value="PERIPLASMIC PHOSPHATE BINDING COMPONENT OF PHOSPHATE ABC TRANSPORTER"/>
    <property type="match status" value="1"/>
</dbReference>
<evidence type="ECO:0000256" key="1">
    <source>
        <dbReference type="ARBA" id="ARBA00022729"/>
    </source>
</evidence>
<dbReference type="AlphaFoldDB" id="A0A6B2K2B5"/>
<gene>
    <name evidence="5" type="ORF">GZA08_17090</name>
</gene>
<dbReference type="InterPro" id="IPR036737">
    <property type="entry name" value="OmpA-like_sf"/>
</dbReference>
<dbReference type="Gene3D" id="3.30.1330.60">
    <property type="entry name" value="OmpA-like domain"/>
    <property type="match status" value="1"/>
</dbReference>
<feature type="domain" description="OmpA-like" evidence="4">
    <location>
        <begin position="394"/>
        <end position="517"/>
    </location>
</feature>
<keyword evidence="6" id="KW-1185">Reference proteome</keyword>
<sequence>MRRPRGHTLQTIGAASFAALFAFAPAMAEEVTLREPGGGFEITGEFLGFDGQNIRINAPMGEMTLAYEGLACEGACPEAGSFVPELRLSGPARLAGLILPALVEAYARTLGAPLAREEGQDRVIYRLGGDTPLAVSLRATSTEDAFADLLAHEADMALADRPLTPMELSLARDAGLGPLETGGQVQILALDALVPVVSPGRAMDRMRLRDLVRIYSGELNDWADLGQPQGPITPYLAAEGDGQAQYFVSAFLSATGRDLSPGVQRLPAEEVAAAVAGEGSAVGLVPFGAADPALALQVSGPCGLSQPAEAAGIRTEDYPLTLPLHLNMPRRIQHPSVAAFLDWLAEPEAQLVLRRAGVIGQEPAEIPVAEQGRRFLAAIGNAGAEVTLSDLRDMADVLGPRTRLSPTFRFEEGDAALDGPSRASLEVLARRIADGRYAGRELLFVGFSDRLGPASRNLLLARTRAAAVEAALLEALGGEVPAGVTLAHIGLGEVLPVACDDTVWGRERNRRVELWLR</sequence>
<reference evidence="5 6" key="1">
    <citation type="submission" date="2020-02" db="EMBL/GenBank/DDBJ databases">
        <title>Pseudoroseicyclus tamarix, sp. nov., isolated from offshore sediment of a Tamarix chinensis forest.</title>
        <authorList>
            <person name="Gai Y."/>
        </authorList>
    </citation>
    <scope>NUCLEOTIDE SEQUENCE [LARGE SCALE GENOMIC DNA]</scope>
    <source>
        <strain evidence="5 6">CLL3-39</strain>
    </source>
</reference>
<protein>
    <submittedName>
        <fullName evidence="5">Cell envelope biogenesis protein OmpA</fullName>
    </submittedName>
</protein>
<accession>A0A6B2K2B5</accession>
<dbReference type="Pfam" id="PF00691">
    <property type="entry name" value="OmpA"/>
    <property type="match status" value="1"/>
</dbReference>
<dbReference type="Proteomes" id="UP000474757">
    <property type="component" value="Unassembled WGS sequence"/>
</dbReference>
<evidence type="ECO:0000313" key="6">
    <source>
        <dbReference type="Proteomes" id="UP000474757"/>
    </source>
</evidence>
<evidence type="ECO:0000256" key="2">
    <source>
        <dbReference type="PROSITE-ProRule" id="PRU00473"/>
    </source>
</evidence>
<dbReference type="InterPro" id="IPR050811">
    <property type="entry name" value="Phosphate_ABC_transporter"/>
</dbReference>
<feature type="chain" id="PRO_5025588712" evidence="3">
    <location>
        <begin position="29"/>
        <end position="517"/>
    </location>
</feature>
<keyword evidence="2" id="KW-0472">Membrane</keyword>
<dbReference type="SUPFAM" id="SSF103088">
    <property type="entry name" value="OmpA-like"/>
    <property type="match status" value="1"/>
</dbReference>
<comment type="caution">
    <text evidence="5">The sequence shown here is derived from an EMBL/GenBank/DDBJ whole genome shotgun (WGS) entry which is preliminary data.</text>
</comment>
<dbReference type="Pfam" id="PF12849">
    <property type="entry name" value="PBP_like_2"/>
    <property type="match status" value="1"/>
</dbReference>
<dbReference type="EMBL" id="JAAGAB010000004">
    <property type="protein sequence ID" value="NDV02684.1"/>
    <property type="molecule type" value="Genomic_DNA"/>
</dbReference>
<dbReference type="PROSITE" id="PS51123">
    <property type="entry name" value="OMPA_2"/>
    <property type="match status" value="1"/>
</dbReference>
<dbReference type="SUPFAM" id="SSF53850">
    <property type="entry name" value="Periplasmic binding protein-like II"/>
    <property type="match status" value="1"/>
</dbReference>
<name>A0A6B2K2B5_9RHOB</name>
<dbReference type="PANTHER" id="PTHR30570:SF1">
    <property type="entry name" value="PHOSPHATE-BINDING PROTEIN PSTS"/>
    <property type="match status" value="1"/>
</dbReference>
<keyword evidence="1 3" id="KW-0732">Signal</keyword>
<evidence type="ECO:0000259" key="4">
    <source>
        <dbReference type="PROSITE" id="PS51123"/>
    </source>
</evidence>
<dbReference type="RefSeq" id="WP_163895867.1">
    <property type="nucleotide sequence ID" value="NZ_JAAFYS010000004.1"/>
</dbReference>
<dbReference type="Gene3D" id="3.40.190.10">
    <property type="entry name" value="Periplasmic binding protein-like II"/>
    <property type="match status" value="2"/>
</dbReference>
<evidence type="ECO:0000313" key="5">
    <source>
        <dbReference type="EMBL" id="NDV02684.1"/>
    </source>
</evidence>
<proteinExistence type="predicted"/>
<dbReference type="GO" id="GO:0016020">
    <property type="term" value="C:membrane"/>
    <property type="evidence" value="ECO:0007669"/>
    <property type="project" value="UniProtKB-UniRule"/>
</dbReference>
<organism evidence="5 6">
    <name type="scientific">Pseudoroseicyclus tamaricis</name>
    <dbReference type="NCBI Taxonomy" id="2705421"/>
    <lineage>
        <taxon>Bacteria</taxon>
        <taxon>Pseudomonadati</taxon>
        <taxon>Pseudomonadota</taxon>
        <taxon>Alphaproteobacteria</taxon>
        <taxon>Rhodobacterales</taxon>
        <taxon>Paracoccaceae</taxon>
        <taxon>Pseudoroseicyclus</taxon>
    </lineage>
</organism>
<dbReference type="InterPro" id="IPR006665">
    <property type="entry name" value="OmpA-like"/>
</dbReference>
<evidence type="ECO:0000256" key="3">
    <source>
        <dbReference type="SAM" id="SignalP"/>
    </source>
</evidence>